<gene>
    <name evidence="4" type="ORF">CDAUBV1_LOCUS7117</name>
</gene>
<dbReference type="Proteomes" id="UP001497525">
    <property type="component" value="Unassembled WGS sequence"/>
</dbReference>
<evidence type="ECO:0000313" key="4">
    <source>
        <dbReference type="EMBL" id="CAL5133905.1"/>
    </source>
</evidence>
<dbReference type="SUPFAM" id="SSF47113">
    <property type="entry name" value="Histone-fold"/>
    <property type="match status" value="1"/>
</dbReference>
<dbReference type="PANTHER" id="PTHR45810">
    <property type="entry name" value="HISTONE H3.2"/>
    <property type="match status" value="1"/>
</dbReference>
<dbReference type="GO" id="GO:0003677">
    <property type="term" value="F:DNA binding"/>
    <property type="evidence" value="ECO:0007669"/>
    <property type="project" value="InterPro"/>
</dbReference>
<dbReference type="SMART" id="SM00428">
    <property type="entry name" value="H3"/>
    <property type="match status" value="1"/>
</dbReference>
<comment type="similarity">
    <text evidence="1">Belongs to the histone H3 family.</text>
</comment>
<dbReference type="CDD" id="cd22911">
    <property type="entry name" value="HFD_H3"/>
    <property type="match status" value="1"/>
</dbReference>
<dbReference type="InterPro" id="IPR000164">
    <property type="entry name" value="Histone_H3/CENP-A"/>
</dbReference>
<protein>
    <recommendedName>
        <fullName evidence="3">Core Histone H2A/H2B/H3 domain-containing protein</fullName>
    </recommendedName>
</protein>
<dbReference type="Gene3D" id="1.10.20.10">
    <property type="entry name" value="Histone, subunit A"/>
    <property type="match status" value="1"/>
</dbReference>
<dbReference type="Pfam" id="PF00125">
    <property type="entry name" value="Histone"/>
    <property type="match status" value="1"/>
</dbReference>
<comment type="caution">
    <text evidence="4">The sequence shown here is derived from an EMBL/GenBank/DDBJ whole genome shotgun (WGS) entry which is preliminary data.</text>
</comment>
<proteinExistence type="inferred from homology"/>
<accession>A0AAV2TBX7</accession>
<reference evidence="4" key="1">
    <citation type="submission" date="2024-06" db="EMBL/GenBank/DDBJ databases">
        <authorList>
            <person name="Liu X."/>
            <person name="Lenzi L."/>
            <person name="Haldenby T S."/>
            <person name="Uol C."/>
        </authorList>
    </citation>
    <scope>NUCLEOTIDE SEQUENCE</scope>
</reference>
<dbReference type="GO" id="GO:0000786">
    <property type="term" value="C:nucleosome"/>
    <property type="evidence" value="ECO:0007669"/>
    <property type="project" value="InterPro"/>
</dbReference>
<dbReference type="PANTHER" id="PTHR45810:SF1">
    <property type="entry name" value="HISTONE H3-LIKE CENTROMERIC PROTEIN A"/>
    <property type="match status" value="1"/>
</dbReference>
<evidence type="ECO:0000256" key="2">
    <source>
        <dbReference type="SAM" id="MobiDB-lite"/>
    </source>
</evidence>
<evidence type="ECO:0000259" key="3">
    <source>
        <dbReference type="Pfam" id="PF00125"/>
    </source>
</evidence>
<dbReference type="PRINTS" id="PR00622">
    <property type="entry name" value="HISTONEH3"/>
</dbReference>
<feature type="region of interest" description="Disordered" evidence="2">
    <location>
        <begin position="1"/>
        <end position="70"/>
    </location>
</feature>
<sequence>MPSPAPFNPPLCASTPANRRSQSEPRPPAMIQEENVSHGPSVSARTAKKKARKPDARASSAPPTPKRRSRVLAEIRKYQKSTELLLRKLPFCRIVRQIMYKIMGPRASEFRVQAVVFLMLQEVSEALLVALMEACQQCAIHARRITVMPKDLRLVLNLQGFPPRQS</sequence>
<dbReference type="InterPro" id="IPR007125">
    <property type="entry name" value="H2A/H2B/H3"/>
</dbReference>
<evidence type="ECO:0000256" key="1">
    <source>
        <dbReference type="ARBA" id="ARBA00010343"/>
    </source>
</evidence>
<feature type="domain" description="Core Histone H2A/H2B/H3" evidence="3">
    <location>
        <begin position="69"/>
        <end position="156"/>
    </location>
</feature>
<dbReference type="EMBL" id="CAXLJL010000161">
    <property type="protein sequence ID" value="CAL5133905.1"/>
    <property type="molecule type" value="Genomic_DNA"/>
</dbReference>
<dbReference type="GO" id="GO:0030527">
    <property type="term" value="F:structural constituent of chromatin"/>
    <property type="evidence" value="ECO:0007669"/>
    <property type="project" value="InterPro"/>
</dbReference>
<dbReference type="AlphaFoldDB" id="A0AAV2TBX7"/>
<dbReference type="InterPro" id="IPR009072">
    <property type="entry name" value="Histone-fold"/>
</dbReference>
<name>A0AAV2TBX7_CALDB</name>
<organism evidence="4 5">
    <name type="scientific">Calicophoron daubneyi</name>
    <name type="common">Rumen fluke</name>
    <name type="synonym">Paramphistomum daubneyi</name>
    <dbReference type="NCBI Taxonomy" id="300641"/>
    <lineage>
        <taxon>Eukaryota</taxon>
        <taxon>Metazoa</taxon>
        <taxon>Spiralia</taxon>
        <taxon>Lophotrochozoa</taxon>
        <taxon>Platyhelminthes</taxon>
        <taxon>Trematoda</taxon>
        <taxon>Digenea</taxon>
        <taxon>Plagiorchiida</taxon>
        <taxon>Pronocephalata</taxon>
        <taxon>Paramphistomoidea</taxon>
        <taxon>Paramphistomidae</taxon>
        <taxon>Calicophoron</taxon>
    </lineage>
</organism>
<evidence type="ECO:0000313" key="5">
    <source>
        <dbReference type="Proteomes" id="UP001497525"/>
    </source>
</evidence>
<dbReference type="GO" id="GO:0046982">
    <property type="term" value="F:protein heterodimerization activity"/>
    <property type="evidence" value="ECO:0007669"/>
    <property type="project" value="InterPro"/>
</dbReference>